<evidence type="ECO:0000256" key="4">
    <source>
        <dbReference type="SAM" id="Phobius"/>
    </source>
</evidence>
<dbReference type="Pfam" id="PF01569">
    <property type="entry name" value="PAP2"/>
    <property type="match status" value="1"/>
</dbReference>
<dbReference type="EC" id="3.6.1.27" evidence="1"/>
<accession>A0ABV2JZK1</accession>
<evidence type="ECO:0000256" key="2">
    <source>
        <dbReference type="ARBA" id="ARBA00032707"/>
    </source>
</evidence>
<keyword evidence="4" id="KW-0812">Transmembrane</keyword>
<keyword evidence="7" id="KW-1185">Reference proteome</keyword>
<feature type="transmembrane region" description="Helical" evidence="4">
    <location>
        <begin position="12"/>
        <end position="33"/>
    </location>
</feature>
<evidence type="ECO:0000313" key="7">
    <source>
        <dbReference type="Proteomes" id="UP001549184"/>
    </source>
</evidence>
<feature type="transmembrane region" description="Helical" evidence="4">
    <location>
        <begin position="137"/>
        <end position="158"/>
    </location>
</feature>
<comment type="catalytic activity">
    <reaction evidence="3">
        <text>di-trans,octa-cis-undecaprenyl diphosphate + H2O = di-trans,octa-cis-undecaprenyl phosphate + phosphate + H(+)</text>
        <dbReference type="Rhea" id="RHEA:28094"/>
        <dbReference type="ChEBI" id="CHEBI:15377"/>
        <dbReference type="ChEBI" id="CHEBI:15378"/>
        <dbReference type="ChEBI" id="CHEBI:43474"/>
        <dbReference type="ChEBI" id="CHEBI:58405"/>
        <dbReference type="ChEBI" id="CHEBI:60392"/>
        <dbReference type="EC" id="3.6.1.27"/>
    </reaction>
</comment>
<evidence type="ECO:0000313" key="6">
    <source>
        <dbReference type="EMBL" id="MET3654002.1"/>
    </source>
</evidence>
<dbReference type="EMBL" id="JBEPMU010000006">
    <property type="protein sequence ID" value="MET3654002.1"/>
    <property type="molecule type" value="Genomic_DNA"/>
</dbReference>
<dbReference type="SUPFAM" id="SSF48317">
    <property type="entry name" value="Acid phosphatase/Vanadium-dependent haloperoxidase"/>
    <property type="match status" value="1"/>
</dbReference>
<keyword evidence="4" id="KW-1133">Transmembrane helix</keyword>
<dbReference type="CDD" id="cd03392">
    <property type="entry name" value="PAP2_like_2"/>
    <property type="match status" value="1"/>
</dbReference>
<proteinExistence type="predicted"/>
<reference evidence="6 7" key="1">
    <citation type="submission" date="2024-06" db="EMBL/GenBank/DDBJ databases">
        <title>Sorghum-associated microbial communities from plants grown in Nebraska, USA.</title>
        <authorList>
            <person name="Schachtman D."/>
        </authorList>
    </citation>
    <scope>NUCLEOTIDE SEQUENCE [LARGE SCALE GENOMIC DNA]</scope>
    <source>
        <strain evidence="6 7">1073</strain>
    </source>
</reference>
<protein>
    <recommendedName>
        <fullName evidence="1">undecaprenyl-diphosphate phosphatase</fullName>
        <ecNumber evidence="1">3.6.1.27</ecNumber>
    </recommendedName>
    <alternativeName>
        <fullName evidence="2">Undecaprenyl pyrophosphate phosphatase</fullName>
    </alternativeName>
</protein>
<feature type="transmembrane region" description="Helical" evidence="4">
    <location>
        <begin position="235"/>
        <end position="255"/>
    </location>
</feature>
<evidence type="ECO:0000256" key="3">
    <source>
        <dbReference type="ARBA" id="ARBA00047594"/>
    </source>
</evidence>
<gene>
    <name evidence="6" type="ORF">ABIC75_003740</name>
</gene>
<feature type="domain" description="Phosphatidic acid phosphatase type 2/haloperoxidase" evidence="5">
    <location>
        <begin position="134"/>
        <end position="249"/>
    </location>
</feature>
<name>A0ABV2JZK1_9GAMM</name>
<dbReference type="Gene3D" id="1.20.144.10">
    <property type="entry name" value="Phosphatidic acid phosphatase type 2/haloperoxidase"/>
    <property type="match status" value="2"/>
</dbReference>
<dbReference type="GO" id="GO:0050380">
    <property type="term" value="F:undecaprenyl-diphosphatase activity"/>
    <property type="evidence" value="ECO:0007669"/>
    <property type="project" value="UniProtKB-EC"/>
</dbReference>
<feature type="transmembrane region" description="Helical" evidence="4">
    <location>
        <begin position="207"/>
        <end position="229"/>
    </location>
</feature>
<dbReference type="InterPro" id="IPR036938">
    <property type="entry name" value="PAP2/HPO_sf"/>
</dbReference>
<dbReference type="SMART" id="SM00014">
    <property type="entry name" value="acidPPc"/>
    <property type="match status" value="1"/>
</dbReference>
<dbReference type="PANTHER" id="PTHR14969:SF13">
    <property type="entry name" value="AT30094P"/>
    <property type="match status" value="1"/>
</dbReference>
<feature type="transmembrane region" description="Helical" evidence="4">
    <location>
        <begin position="104"/>
        <end position="130"/>
    </location>
</feature>
<feature type="transmembrane region" description="Helical" evidence="4">
    <location>
        <begin position="54"/>
        <end position="74"/>
    </location>
</feature>
<dbReference type="RefSeq" id="WP_354015378.1">
    <property type="nucleotide sequence ID" value="NZ_JBEPMU010000006.1"/>
</dbReference>
<keyword evidence="6" id="KW-0378">Hydrolase</keyword>
<evidence type="ECO:0000259" key="5">
    <source>
        <dbReference type="SMART" id="SM00014"/>
    </source>
</evidence>
<dbReference type="InterPro" id="IPR000326">
    <property type="entry name" value="PAP2/HPO"/>
</dbReference>
<dbReference type="Proteomes" id="UP001549184">
    <property type="component" value="Unassembled WGS sequence"/>
</dbReference>
<dbReference type="PANTHER" id="PTHR14969">
    <property type="entry name" value="SPHINGOSINE-1-PHOSPHATE PHOSPHOHYDROLASE"/>
    <property type="match status" value="1"/>
</dbReference>
<organism evidence="6 7">
    <name type="scientific">Dyella japonica</name>
    <dbReference type="NCBI Taxonomy" id="231455"/>
    <lineage>
        <taxon>Bacteria</taxon>
        <taxon>Pseudomonadati</taxon>
        <taxon>Pseudomonadota</taxon>
        <taxon>Gammaproteobacteria</taxon>
        <taxon>Lysobacterales</taxon>
        <taxon>Rhodanobacteraceae</taxon>
        <taxon>Dyella</taxon>
    </lineage>
</organism>
<comment type="caution">
    <text evidence="6">The sequence shown here is derived from an EMBL/GenBank/DDBJ whole genome shotgun (WGS) entry which is preliminary data.</text>
</comment>
<keyword evidence="4" id="KW-0472">Membrane</keyword>
<sequence length="263" mass="28677">MNDLVEWIATHALPIWAALLVAALLVGDAAWQWNRQHGLKTLAAGREPVAIRGVTALLLLVCLCLLFAAIALALKEEAMRWLPSFDEALAEDLRASMQPGTLRLVAAVSHLGDMGSVAAITVVVLAVLLLTRQLRLAACWTVTMAGIVPINSGLKAVFERPRPLHNHGFIVEHGWSFPSGHAFGAMVFYGMLAYVLLRLLPHRWHRWIVAGAVAMISVIGLSRIVLQVHYFSDVVAGYISGMAWLVVCIGGAEWWRLRAPATS</sequence>
<evidence type="ECO:0000256" key="1">
    <source>
        <dbReference type="ARBA" id="ARBA00012374"/>
    </source>
</evidence>
<feature type="transmembrane region" description="Helical" evidence="4">
    <location>
        <begin position="178"/>
        <end position="200"/>
    </location>
</feature>